<feature type="domain" description="GST C-terminal" evidence="2">
    <location>
        <begin position="84"/>
        <end position="208"/>
    </location>
</feature>
<dbReference type="InterPro" id="IPR036249">
    <property type="entry name" value="Thioredoxin-like_sf"/>
</dbReference>
<comment type="caution">
    <text evidence="3">The sequence shown here is derived from an EMBL/GenBank/DDBJ whole genome shotgun (WGS) entry which is preliminary data.</text>
</comment>
<dbReference type="CDD" id="cd00570">
    <property type="entry name" value="GST_N_family"/>
    <property type="match status" value="1"/>
</dbReference>
<dbReference type="PROSITE" id="PS50405">
    <property type="entry name" value="GST_CTER"/>
    <property type="match status" value="1"/>
</dbReference>
<feature type="domain" description="GST N-terminal" evidence="1">
    <location>
        <begin position="1"/>
        <end position="79"/>
    </location>
</feature>
<dbReference type="SUPFAM" id="SSF52833">
    <property type="entry name" value="Thioredoxin-like"/>
    <property type="match status" value="1"/>
</dbReference>
<dbReference type="Gene3D" id="1.20.1050.10">
    <property type="match status" value="1"/>
</dbReference>
<sequence>MALTLYAHPFSSNCWKVLIALYENATPFTFRMLEDAGSMAELEALSSLKRFPILTDGDRTVIETSCIIEYLQLYHPGPAPMLPDDPKAALEVRILDRVFDHYVSHPQQRVVYDSLRPEAERDPRGVAEAKRLLDTAYGWLETTLAGRSWAAGETFSLADCGAAPFLFYADWTHEIGPQYPVLRAYRSRLLARPSVKRAVDDARPYRHYFPLGAPDRD</sequence>
<organism evidence="3 4">
    <name type="scientific">Labrys miyagiensis</name>
    <dbReference type="NCBI Taxonomy" id="346912"/>
    <lineage>
        <taxon>Bacteria</taxon>
        <taxon>Pseudomonadati</taxon>
        <taxon>Pseudomonadota</taxon>
        <taxon>Alphaproteobacteria</taxon>
        <taxon>Hyphomicrobiales</taxon>
        <taxon>Xanthobacteraceae</taxon>
        <taxon>Labrys</taxon>
    </lineage>
</organism>
<dbReference type="RefSeq" id="WP_284315132.1">
    <property type="nucleotide sequence ID" value="NZ_BSPC01000058.1"/>
</dbReference>
<dbReference type="Pfam" id="PF13417">
    <property type="entry name" value="GST_N_3"/>
    <property type="match status" value="1"/>
</dbReference>
<dbReference type="EMBL" id="BSPC01000058">
    <property type="protein sequence ID" value="GLS22159.1"/>
    <property type="molecule type" value="Genomic_DNA"/>
</dbReference>
<dbReference type="Gene3D" id="3.40.30.10">
    <property type="entry name" value="Glutaredoxin"/>
    <property type="match status" value="1"/>
</dbReference>
<dbReference type="InterPro" id="IPR010987">
    <property type="entry name" value="Glutathione-S-Trfase_C-like"/>
</dbReference>
<dbReference type="PANTHER" id="PTHR44051:SF8">
    <property type="entry name" value="GLUTATHIONE S-TRANSFERASE GSTA"/>
    <property type="match status" value="1"/>
</dbReference>
<gene>
    <name evidence="3" type="ORF">GCM10007874_51760</name>
</gene>
<dbReference type="InterPro" id="IPR040079">
    <property type="entry name" value="Glutathione_S-Trfase"/>
</dbReference>
<dbReference type="InterPro" id="IPR036282">
    <property type="entry name" value="Glutathione-S-Trfase_C_sf"/>
</dbReference>
<dbReference type="SFLD" id="SFLDS00019">
    <property type="entry name" value="Glutathione_Transferase_(cytos"/>
    <property type="match status" value="1"/>
</dbReference>
<dbReference type="SUPFAM" id="SSF47616">
    <property type="entry name" value="GST C-terminal domain-like"/>
    <property type="match status" value="1"/>
</dbReference>
<keyword evidence="4" id="KW-1185">Reference proteome</keyword>
<evidence type="ECO:0000259" key="2">
    <source>
        <dbReference type="PROSITE" id="PS50405"/>
    </source>
</evidence>
<dbReference type="Pfam" id="PF13410">
    <property type="entry name" value="GST_C_2"/>
    <property type="match status" value="1"/>
</dbReference>
<evidence type="ECO:0000313" key="4">
    <source>
        <dbReference type="Proteomes" id="UP001156882"/>
    </source>
</evidence>
<accession>A0ABQ6CQX5</accession>
<reference evidence="4" key="1">
    <citation type="journal article" date="2019" name="Int. J. Syst. Evol. Microbiol.">
        <title>The Global Catalogue of Microorganisms (GCM) 10K type strain sequencing project: providing services to taxonomists for standard genome sequencing and annotation.</title>
        <authorList>
            <consortium name="The Broad Institute Genomics Platform"/>
            <consortium name="The Broad Institute Genome Sequencing Center for Infectious Disease"/>
            <person name="Wu L."/>
            <person name="Ma J."/>
        </authorList>
    </citation>
    <scope>NUCLEOTIDE SEQUENCE [LARGE SCALE GENOMIC DNA]</scope>
    <source>
        <strain evidence="4">NBRC 101365</strain>
    </source>
</reference>
<dbReference type="PROSITE" id="PS50404">
    <property type="entry name" value="GST_NTER"/>
    <property type="match status" value="1"/>
</dbReference>
<dbReference type="CDD" id="cd00299">
    <property type="entry name" value="GST_C_family"/>
    <property type="match status" value="1"/>
</dbReference>
<name>A0ABQ6CQX5_9HYPH</name>
<evidence type="ECO:0000313" key="3">
    <source>
        <dbReference type="EMBL" id="GLS22159.1"/>
    </source>
</evidence>
<evidence type="ECO:0000259" key="1">
    <source>
        <dbReference type="PROSITE" id="PS50404"/>
    </source>
</evidence>
<dbReference type="InterPro" id="IPR004045">
    <property type="entry name" value="Glutathione_S-Trfase_N"/>
</dbReference>
<proteinExistence type="predicted"/>
<protein>
    <submittedName>
        <fullName evidence="3">Glutathione S-transferase</fullName>
    </submittedName>
</protein>
<dbReference type="SFLD" id="SFLDG00358">
    <property type="entry name" value="Main_(cytGST)"/>
    <property type="match status" value="1"/>
</dbReference>
<dbReference type="Proteomes" id="UP001156882">
    <property type="component" value="Unassembled WGS sequence"/>
</dbReference>
<dbReference type="PANTHER" id="PTHR44051">
    <property type="entry name" value="GLUTATHIONE S-TRANSFERASE-RELATED"/>
    <property type="match status" value="1"/>
</dbReference>